<dbReference type="STRING" id="485917.Phep_3571"/>
<evidence type="ECO:0000313" key="3">
    <source>
        <dbReference type="EMBL" id="ACU05762.1"/>
    </source>
</evidence>
<dbReference type="InterPro" id="IPR010799">
    <property type="entry name" value="MlrC_C"/>
</dbReference>
<dbReference type="RefSeq" id="WP_015809371.1">
    <property type="nucleotide sequence ID" value="NC_013061.1"/>
</dbReference>
<proteinExistence type="predicted"/>
<dbReference type="Proteomes" id="UP000000852">
    <property type="component" value="Chromosome"/>
</dbReference>
<dbReference type="InterPro" id="IPR015995">
    <property type="entry name" value="MlrC_N"/>
</dbReference>
<dbReference type="HOGENOM" id="CLU_028172_1_0_10"/>
<keyword evidence="4" id="KW-1185">Reference proteome</keyword>
<organism evidence="3 4">
    <name type="scientific">Pedobacter heparinus (strain ATCC 13125 / DSM 2366 / CIP 104194 / JCM 7457 / NBRC 12017 / NCIMB 9290 / NRRL B-14731 / HIM 762-3)</name>
    <dbReference type="NCBI Taxonomy" id="485917"/>
    <lineage>
        <taxon>Bacteria</taxon>
        <taxon>Pseudomonadati</taxon>
        <taxon>Bacteroidota</taxon>
        <taxon>Sphingobacteriia</taxon>
        <taxon>Sphingobacteriales</taxon>
        <taxon>Sphingobacteriaceae</taxon>
        <taxon>Pedobacter</taxon>
    </lineage>
</organism>
<sequence length="488" mass="53617">MRLKVAVMGITHESNTFVKEPTTLRQFREGHWMKGEALLNEYRGAFHELGGMIEVLEQEGIEIVPVMYAEATPGGIVSTVTYEILLQELFTALDSALPVDGCLVVPHGAGVSESFRDMDGHWLSLVREKLGDGIPIIGTLDPHGNVSDQMIASTNALVAYKTNPHIDQRETGRLAAKLLVSTLKKKIRPLQHLIQLPMAISIEQQFTGKAPCKSLYALADVLSRQQGILSVSIMLGFPYADVEEMGSSIIVVTDDDEQLAIGTGKTLEAYMMVHKQEFFGLKQDIEDLLPRIEKSEKPVLLLDMGDNVGGGAPGNSAYLLKALEARGKIRSFICLCDPTAVQLATRHAVGDTFEMVTGDHEDLTMNYTSRVKLLYTGDGKFKETVPRHGGQVNFDMGKIALVVTSAGNTIMLTSLRVPPFSLKQLTSFNIMPEEFDVLVAKGVNAPIAAYATVCKTLLQVNTPGVTCADMTRFNYMNRRRPIFPFEEI</sequence>
<feature type="domain" description="Microcystin LR degradation protein MlrC N-terminal" evidence="2">
    <location>
        <begin position="4"/>
        <end position="290"/>
    </location>
</feature>
<dbReference type="OrthoDB" id="9815420at2"/>
<dbReference type="Pfam" id="PF07364">
    <property type="entry name" value="DUF1485"/>
    <property type="match status" value="1"/>
</dbReference>
<evidence type="ECO:0000259" key="2">
    <source>
        <dbReference type="Pfam" id="PF07364"/>
    </source>
</evidence>
<name>C6XTI4_PEDHD</name>
<reference evidence="3 4" key="1">
    <citation type="journal article" date="2009" name="Stand. Genomic Sci.">
        <title>Complete genome sequence of Pedobacter heparinus type strain (HIM 762-3).</title>
        <authorList>
            <person name="Han C."/>
            <person name="Spring S."/>
            <person name="Lapidus A."/>
            <person name="Del Rio T.G."/>
            <person name="Tice H."/>
            <person name="Copeland A."/>
            <person name="Cheng J.F."/>
            <person name="Lucas S."/>
            <person name="Chen F."/>
            <person name="Nolan M."/>
            <person name="Bruce D."/>
            <person name="Goodwin L."/>
            <person name="Pitluck S."/>
            <person name="Ivanova N."/>
            <person name="Mavromatis K."/>
            <person name="Mikhailova N."/>
            <person name="Pati A."/>
            <person name="Chen A."/>
            <person name="Palaniappan K."/>
            <person name="Land M."/>
            <person name="Hauser L."/>
            <person name="Chang Y.J."/>
            <person name="Jeffries C.C."/>
            <person name="Saunders E."/>
            <person name="Chertkov O."/>
            <person name="Brettin T."/>
            <person name="Goker M."/>
            <person name="Rohde M."/>
            <person name="Bristow J."/>
            <person name="Eisen J.A."/>
            <person name="Markowitz V."/>
            <person name="Hugenholtz P."/>
            <person name="Kyrpides N.C."/>
            <person name="Klenk H.P."/>
            <person name="Detter J.C."/>
        </authorList>
    </citation>
    <scope>NUCLEOTIDE SEQUENCE [LARGE SCALE GENOMIC DNA]</scope>
    <source>
        <strain evidence="4">ATCC 13125 / DSM 2366 / CIP 104194 / JCM 7457 / NBRC 12017 / NCIMB 9290 / NRRL B-14731 / HIM 762-3</strain>
    </source>
</reference>
<evidence type="ECO:0000259" key="1">
    <source>
        <dbReference type="Pfam" id="PF07171"/>
    </source>
</evidence>
<dbReference type="EMBL" id="CP001681">
    <property type="protein sequence ID" value="ACU05762.1"/>
    <property type="molecule type" value="Genomic_DNA"/>
</dbReference>
<evidence type="ECO:0000313" key="4">
    <source>
        <dbReference type="Proteomes" id="UP000000852"/>
    </source>
</evidence>
<accession>C6XTI4</accession>
<dbReference type="eggNOG" id="COG5476">
    <property type="taxonomic scope" value="Bacteria"/>
</dbReference>
<gene>
    <name evidence="3" type="ordered locus">Phep_3571</name>
</gene>
<dbReference type="AlphaFoldDB" id="C6XTI4"/>
<feature type="domain" description="Microcystin LR degradation protein MlrC C-terminal" evidence="1">
    <location>
        <begin position="301"/>
        <end position="476"/>
    </location>
</feature>
<dbReference type="KEGG" id="phe:Phep_3571"/>
<dbReference type="Pfam" id="PF07171">
    <property type="entry name" value="MlrC_C"/>
    <property type="match status" value="1"/>
</dbReference>
<protein>
    <submittedName>
        <fullName evidence="3">Microcystin LR degradation protein MlrC</fullName>
    </submittedName>
</protein>